<keyword evidence="3" id="KW-1185">Reference proteome</keyword>
<sequence>MVDVRVFPVSLSTELSIAAVKSAAAAAQGWENRGDSSSCQERRVEAGRAAPRVRQPAQRRDTLPQSPINTSVTPEAGDEPLGHR</sequence>
<organism evidence="2 3">
    <name type="scientific">Portunus trituberculatus</name>
    <name type="common">Swimming crab</name>
    <name type="synonym">Neptunus trituberculatus</name>
    <dbReference type="NCBI Taxonomy" id="210409"/>
    <lineage>
        <taxon>Eukaryota</taxon>
        <taxon>Metazoa</taxon>
        <taxon>Ecdysozoa</taxon>
        <taxon>Arthropoda</taxon>
        <taxon>Crustacea</taxon>
        <taxon>Multicrustacea</taxon>
        <taxon>Malacostraca</taxon>
        <taxon>Eumalacostraca</taxon>
        <taxon>Eucarida</taxon>
        <taxon>Decapoda</taxon>
        <taxon>Pleocyemata</taxon>
        <taxon>Brachyura</taxon>
        <taxon>Eubrachyura</taxon>
        <taxon>Portunoidea</taxon>
        <taxon>Portunidae</taxon>
        <taxon>Portuninae</taxon>
        <taxon>Portunus</taxon>
    </lineage>
</organism>
<dbReference type="Proteomes" id="UP000324222">
    <property type="component" value="Unassembled WGS sequence"/>
</dbReference>
<evidence type="ECO:0000256" key="1">
    <source>
        <dbReference type="SAM" id="MobiDB-lite"/>
    </source>
</evidence>
<dbReference type="EMBL" id="VSRR010000276">
    <property type="protein sequence ID" value="MPC13368.1"/>
    <property type="molecule type" value="Genomic_DNA"/>
</dbReference>
<accession>A0A5B7CW00</accession>
<protein>
    <submittedName>
        <fullName evidence="2">Uncharacterized protein</fullName>
    </submittedName>
</protein>
<proteinExistence type="predicted"/>
<reference evidence="2 3" key="1">
    <citation type="submission" date="2019-05" db="EMBL/GenBank/DDBJ databases">
        <title>Another draft genome of Portunus trituberculatus and its Hox gene families provides insights of decapod evolution.</title>
        <authorList>
            <person name="Jeong J.-H."/>
            <person name="Song I."/>
            <person name="Kim S."/>
            <person name="Choi T."/>
            <person name="Kim D."/>
            <person name="Ryu S."/>
            <person name="Kim W."/>
        </authorList>
    </citation>
    <scope>NUCLEOTIDE SEQUENCE [LARGE SCALE GENOMIC DNA]</scope>
    <source>
        <tissue evidence="2">Muscle</tissue>
    </source>
</reference>
<evidence type="ECO:0000313" key="3">
    <source>
        <dbReference type="Proteomes" id="UP000324222"/>
    </source>
</evidence>
<gene>
    <name evidence="2" type="ORF">E2C01_006100</name>
</gene>
<dbReference type="AlphaFoldDB" id="A0A5B7CW00"/>
<feature type="compositionally biased region" description="Polar residues" evidence="1">
    <location>
        <begin position="63"/>
        <end position="73"/>
    </location>
</feature>
<evidence type="ECO:0000313" key="2">
    <source>
        <dbReference type="EMBL" id="MPC13368.1"/>
    </source>
</evidence>
<name>A0A5B7CW00_PORTR</name>
<feature type="region of interest" description="Disordered" evidence="1">
    <location>
        <begin position="28"/>
        <end position="84"/>
    </location>
</feature>
<comment type="caution">
    <text evidence="2">The sequence shown here is derived from an EMBL/GenBank/DDBJ whole genome shotgun (WGS) entry which is preliminary data.</text>
</comment>
<feature type="compositionally biased region" description="Low complexity" evidence="1">
    <location>
        <begin position="47"/>
        <end position="56"/>
    </location>
</feature>